<dbReference type="EMBL" id="CADIJQ010000001">
    <property type="protein sequence ID" value="CAB3657140.1"/>
    <property type="molecule type" value="Genomic_DNA"/>
</dbReference>
<dbReference type="Pfam" id="PF12146">
    <property type="entry name" value="Hydrolase_4"/>
    <property type="match status" value="1"/>
</dbReference>
<dbReference type="InterPro" id="IPR029058">
    <property type="entry name" value="AB_hydrolase_fold"/>
</dbReference>
<dbReference type="PANTHER" id="PTHR22946:SF9">
    <property type="entry name" value="POLYKETIDE TRANSFERASE AF380"/>
    <property type="match status" value="1"/>
</dbReference>
<dbReference type="GO" id="GO:0052689">
    <property type="term" value="F:carboxylic ester hydrolase activity"/>
    <property type="evidence" value="ECO:0007669"/>
    <property type="project" value="UniProtKB-ARBA"/>
</dbReference>
<name>A0A6S6Z2K5_9BURK</name>
<evidence type="ECO:0000259" key="2">
    <source>
        <dbReference type="Pfam" id="PF12146"/>
    </source>
</evidence>
<accession>A0A6S6Z2K5</accession>
<evidence type="ECO:0000313" key="3">
    <source>
        <dbReference type="EMBL" id="CAB3657140.1"/>
    </source>
</evidence>
<dbReference type="InterPro" id="IPR022742">
    <property type="entry name" value="Hydrolase_4"/>
</dbReference>
<proteinExistence type="predicted"/>
<feature type="domain" description="Serine aminopeptidase S33" evidence="2">
    <location>
        <begin position="35"/>
        <end position="157"/>
    </location>
</feature>
<dbReference type="Gene3D" id="3.40.50.1820">
    <property type="entry name" value="alpha/beta hydrolase"/>
    <property type="match status" value="1"/>
</dbReference>
<evidence type="ECO:0000256" key="1">
    <source>
        <dbReference type="ARBA" id="ARBA00022801"/>
    </source>
</evidence>
<dbReference type="SUPFAM" id="SSF53474">
    <property type="entry name" value="alpha/beta-Hydrolases"/>
    <property type="match status" value="1"/>
</dbReference>
<dbReference type="InterPro" id="IPR017208">
    <property type="entry name" value="UCP037442_abhydr"/>
</dbReference>
<dbReference type="AlphaFoldDB" id="A0A6S6Z2K5"/>
<dbReference type="RefSeq" id="WP_054427725.1">
    <property type="nucleotide sequence ID" value="NZ_CADIJQ010000001.1"/>
</dbReference>
<sequence length="290" mass="31923">MQEEQNIQSDVVRFAASDGRTLTGTLYAPADSNQRCVLLNGATAVKRGYYDAYARYLAAAGFTVLTYDYRGIGDSCVRSVQQEPGTMRQWGEADTAGAIAFLTQRHPGYRLLVVGHSAGGQLFGLAANNRQAAGMLAVSSQSGYWRYWPWPRRLGLAALWFAVLPVLTRLCSRFPARRLGLGSSDLPPGVAREWARWCRHPDYIVDESGQPLRQHFKAYNGNILAYTIEDDWMAPSAAVHALLAFYASANVETRPLAPSAFGLNALGHFGYFRRGSRALWPAGSAWLLAQ</sequence>
<evidence type="ECO:0000313" key="4">
    <source>
        <dbReference type="Proteomes" id="UP000494269"/>
    </source>
</evidence>
<gene>
    <name evidence="3" type="ORF">LMG3441_00355</name>
</gene>
<keyword evidence="4" id="KW-1185">Reference proteome</keyword>
<keyword evidence="1" id="KW-0378">Hydrolase</keyword>
<dbReference type="PIRSF" id="PIRSF037442">
    <property type="entry name" value="UCP037442_abhydr"/>
    <property type="match status" value="1"/>
</dbReference>
<organism evidence="3 4">
    <name type="scientific">Achromobacter kerstersii</name>
    <dbReference type="NCBI Taxonomy" id="1353890"/>
    <lineage>
        <taxon>Bacteria</taxon>
        <taxon>Pseudomonadati</taxon>
        <taxon>Pseudomonadota</taxon>
        <taxon>Betaproteobacteria</taxon>
        <taxon>Burkholderiales</taxon>
        <taxon>Alcaligenaceae</taxon>
        <taxon>Achromobacter</taxon>
    </lineage>
</organism>
<protein>
    <recommendedName>
        <fullName evidence="2">Serine aminopeptidase S33 domain-containing protein</fullName>
    </recommendedName>
</protein>
<dbReference type="PANTHER" id="PTHR22946">
    <property type="entry name" value="DIENELACTONE HYDROLASE DOMAIN-CONTAINING PROTEIN-RELATED"/>
    <property type="match status" value="1"/>
</dbReference>
<reference evidence="3 4" key="1">
    <citation type="submission" date="2020-04" db="EMBL/GenBank/DDBJ databases">
        <authorList>
            <person name="De Canck E."/>
        </authorList>
    </citation>
    <scope>NUCLEOTIDE SEQUENCE [LARGE SCALE GENOMIC DNA]</scope>
    <source>
        <strain evidence="3 4">LMG 3441</strain>
    </source>
</reference>
<dbReference type="InterPro" id="IPR050261">
    <property type="entry name" value="FrsA_esterase"/>
</dbReference>
<dbReference type="Proteomes" id="UP000494269">
    <property type="component" value="Unassembled WGS sequence"/>
</dbReference>